<feature type="region of interest" description="Disordered" evidence="5">
    <location>
        <begin position="160"/>
        <end position="179"/>
    </location>
</feature>
<dbReference type="GO" id="GO:0050660">
    <property type="term" value="F:flavin adenine dinucleotide binding"/>
    <property type="evidence" value="ECO:0007669"/>
    <property type="project" value="InterPro"/>
</dbReference>
<organism evidence="8 9">
    <name type="scientific">Salibacterium salarium</name>
    <dbReference type="NCBI Taxonomy" id="284579"/>
    <lineage>
        <taxon>Bacteria</taxon>
        <taxon>Bacillati</taxon>
        <taxon>Bacillota</taxon>
        <taxon>Bacilli</taxon>
        <taxon>Bacillales</taxon>
        <taxon>Bacillaceae</taxon>
    </lineage>
</organism>
<dbReference type="Proteomes" id="UP000275076">
    <property type="component" value="Unassembled WGS sequence"/>
</dbReference>
<name>A0A3R9P518_9BACI</name>
<dbReference type="PANTHER" id="PTHR46056">
    <property type="entry name" value="LONG-CHAIN-ALCOHOL OXIDASE"/>
    <property type="match status" value="1"/>
</dbReference>
<evidence type="ECO:0000313" key="8">
    <source>
        <dbReference type="EMBL" id="RSL30451.1"/>
    </source>
</evidence>
<feature type="domain" description="Glucose-methanol-choline oxidoreductase N-terminal" evidence="6">
    <location>
        <begin position="218"/>
        <end position="330"/>
    </location>
</feature>
<evidence type="ECO:0000256" key="3">
    <source>
        <dbReference type="ARBA" id="ARBA00022827"/>
    </source>
</evidence>
<comment type="caution">
    <text evidence="8">The sequence shown here is derived from an EMBL/GenBank/DDBJ whole genome shotgun (WGS) entry which is preliminary data.</text>
</comment>
<dbReference type="PANTHER" id="PTHR46056:SF12">
    <property type="entry name" value="LONG-CHAIN-ALCOHOL OXIDASE"/>
    <property type="match status" value="1"/>
</dbReference>
<dbReference type="Gene3D" id="3.50.50.60">
    <property type="entry name" value="FAD/NAD(P)-binding domain"/>
    <property type="match status" value="2"/>
</dbReference>
<evidence type="ECO:0000259" key="6">
    <source>
        <dbReference type="Pfam" id="PF00732"/>
    </source>
</evidence>
<evidence type="ECO:0000256" key="4">
    <source>
        <dbReference type="ARBA" id="ARBA00023002"/>
    </source>
</evidence>
<dbReference type="InterPro" id="IPR007867">
    <property type="entry name" value="GMC_OxRtase_C"/>
</dbReference>
<keyword evidence="9" id="KW-1185">Reference proteome</keyword>
<dbReference type="Pfam" id="PF05199">
    <property type="entry name" value="GMC_oxred_C"/>
    <property type="match status" value="1"/>
</dbReference>
<dbReference type="SUPFAM" id="SSF51905">
    <property type="entry name" value="FAD/NAD(P)-binding domain"/>
    <property type="match status" value="1"/>
</dbReference>
<keyword evidence="3" id="KW-0274">FAD</keyword>
<evidence type="ECO:0000259" key="7">
    <source>
        <dbReference type="Pfam" id="PF05199"/>
    </source>
</evidence>
<reference evidence="8 9" key="1">
    <citation type="submission" date="2018-10" db="EMBL/GenBank/DDBJ databases">
        <title>Draft genome sequence of Bacillus salarius IM0101, isolated from a hypersaline soil in Inner Mongolia, China.</title>
        <authorList>
            <person name="Yamprayoonswat W."/>
            <person name="Boonvisut S."/>
            <person name="Jumpathong W."/>
            <person name="Sittihan S."/>
            <person name="Ruangsuj P."/>
            <person name="Wanthongcharoen S."/>
            <person name="Thongpramul N."/>
            <person name="Pimmason S."/>
            <person name="Yu B."/>
            <person name="Yasawong M."/>
        </authorList>
    </citation>
    <scope>NUCLEOTIDE SEQUENCE [LARGE SCALE GENOMIC DNA]</scope>
    <source>
        <strain evidence="8 9">IM0101</strain>
    </source>
</reference>
<proteinExistence type="inferred from homology"/>
<dbReference type="InterPro" id="IPR036188">
    <property type="entry name" value="FAD/NAD-bd_sf"/>
</dbReference>
<keyword evidence="2" id="KW-0285">Flavoprotein</keyword>
<dbReference type="InterPro" id="IPR000172">
    <property type="entry name" value="GMC_OxRdtase_N"/>
</dbReference>
<evidence type="ECO:0000256" key="1">
    <source>
        <dbReference type="ARBA" id="ARBA00010790"/>
    </source>
</evidence>
<feature type="domain" description="Glucose-methanol-choline oxidoreductase C-terminal" evidence="7">
    <location>
        <begin position="428"/>
        <end position="552"/>
    </location>
</feature>
<dbReference type="AlphaFoldDB" id="A0A3R9P518"/>
<evidence type="ECO:0000256" key="2">
    <source>
        <dbReference type="ARBA" id="ARBA00022630"/>
    </source>
</evidence>
<protein>
    <submittedName>
        <fullName evidence="8">GMC family oxidoreductase</fullName>
    </submittedName>
</protein>
<dbReference type="RefSeq" id="WP_125560656.1">
    <property type="nucleotide sequence ID" value="NZ_RBVX01000037.1"/>
</dbReference>
<dbReference type="EMBL" id="RBVX01000037">
    <property type="protein sequence ID" value="RSL30451.1"/>
    <property type="molecule type" value="Genomic_DNA"/>
</dbReference>
<accession>A0A3R9P518</accession>
<dbReference type="OrthoDB" id="9787779at2"/>
<keyword evidence="4" id="KW-0560">Oxidoreductase</keyword>
<dbReference type="SUPFAM" id="SSF54373">
    <property type="entry name" value="FAD-linked reductases, C-terminal domain"/>
    <property type="match status" value="1"/>
</dbReference>
<evidence type="ECO:0000256" key="5">
    <source>
        <dbReference type="SAM" id="MobiDB-lite"/>
    </source>
</evidence>
<dbReference type="GO" id="GO:0016614">
    <property type="term" value="F:oxidoreductase activity, acting on CH-OH group of donors"/>
    <property type="evidence" value="ECO:0007669"/>
    <property type="project" value="InterPro"/>
</dbReference>
<dbReference type="Pfam" id="PF00732">
    <property type="entry name" value="GMC_oxred_N"/>
    <property type="match status" value="1"/>
</dbReference>
<evidence type="ECO:0000313" key="9">
    <source>
        <dbReference type="Proteomes" id="UP000275076"/>
    </source>
</evidence>
<sequence length="579" mass="64622">MATELDKVEIVTVGVGWTGGIIAAELAKDGAQVVGLERGKGRSTEDFQHIHDEYRYAIRYELMQDLSRETITFRNHRDERALPMRQLGSFLLGEGLGGAGVHWNGQTWRFLPYDLEIKSKTDERYGENKLGEDYTLQDWGISYDELEPYFYQFEKTAGISGEENPKGAPRSNPYPTPPMKETPITKRFKDAAKSLNLHPFHIPSGNLSETYENPDGETINQCQYCGFCERFGCEYGAKSTPNMTVIPTALGTDHFELRTHSNVTELVYDGDTVTGVRYTDLQTGEEFIQPADIVVLTSYVMNNARLLLNSGVGRPYDPETRSGVIGKNYCYQILPGANGFFEEEKFNTYMGAGSLGAAVDDFNGDNFDHSDVDFIHGGVAAVTQTGQRPINNNTVPNNTPNWGKEFKSQSIKYYHRVLSVGAQGASMPHRNNYLSLDPDYKDIYGQPLLRMTYDYTEQDRKLHDHLSKKCAEIVKEMGADSVEPREISDHYNIVPYQTTHNTGGVIMGGDPETSAVNNYLQMWDVDNLFVVGASAFAHNGGYNPTGTVGALAYRAAEGIKKFREENGQLVKGRTSSKHV</sequence>
<comment type="similarity">
    <text evidence="1">Belongs to the GMC oxidoreductase family.</text>
</comment>
<gene>
    <name evidence="8" type="ORF">D7Z54_26155</name>
</gene>